<evidence type="ECO:0000256" key="3">
    <source>
        <dbReference type="ARBA" id="ARBA00022605"/>
    </source>
</evidence>
<keyword evidence="9" id="KW-1185">Reference proteome</keyword>
<dbReference type="OrthoDB" id="9801289at2"/>
<dbReference type="GO" id="GO:0006526">
    <property type="term" value="P:L-arginine biosynthetic process"/>
    <property type="evidence" value="ECO:0007669"/>
    <property type="project" value="UniProtKB-UniRule"/>
</dbReference>
<dbReference type="GO" id="GO:0003942">
    <property type="term" value="F:N-acetyl-gamma-glutamyl-phosphate reductase activity"/>
    <property type="evidence" value="ECO:0007669"/>
    <property type="project" value="UniProtKB-UniRule"/>
</dbReference>
<evidence type="ECO:0000256" key="5">
    <source>
        <dbReference type="ARBA" id="ARBA00023002"/>
    </source>
</evidence>
<dbReference type="GO" id="GO:0051287">
    <property type="term" value="F:NAD binding"/>
    <property type="evidence" value="ECO:0007669"/>
    <property type="project" value="InterPro"/>
</dbReference>
<dbReference type="InterPro" id="IPR036291">
    <property type="entry name" value="NAD(P)-bd_dom_sf"/>
</dbReference>
<dbReference type="Proteomes" id="UP000321764">
    <property type="component" value="Unassembled WGS sequence"/>
</dbReference>
<keyword evidence="5 6" id="KW-0560">Oxidoreductase</keyword>
<comment type="pathway">
    <text evidence="6">Amino-acid biosynthesis; L-arginine biosynthesis; N(2)-acetyl-L-ornithine from L-glutamate: step 3/4.</text>
</comment>
<dbReference type="AlphaFoldDB" id="A0A5C8ZC96"/>
<comment type="caution">
    <text evidence="8">The sequence shown here is derived from an EMBL/GenBank/DDBJ whole genome shotgun (WGS) entry which is preliminary data.</text>
</comment>
<keyword evidence="2 6" id="KW-0055">Arginine biosynthesis</keyword>
<gene>
    <name evidence="6 8" type="primary">argC</name>
    <name evidence="8" type="ORF">FME95_09600</name>
</gene>
<comment type="function">
    <text evidence="6">Catalyzes the NADPH-dependent reduction of N-acetyl-5-glutamyl phosphate to yield N-acetyl-L-glutamate 5-semialdehyde.</text>
</comment>
<sequence length="315" mass="34144">MNKITAYIDGQYGTTGLQIQQRLSAHPNVELLSIPEAQKKDPELRRQFLNNADVVFLCLPDDASREAVSLIDNPKTVIIDASTAFRTDDNWVYGIPELPGYREKIKTSNRIANPGCYPSGMTLLITPLVEAGIVPKDYAMTVSAITGYSGGGNAMIADYQAKTGNDASQAAARLKNLDLNHKHLPEMTRVTGLKYAPVFVPTVANVEQGMLVSVALHAHAINGDAEKIQQTLADTYANEAFVKLFSLNDDSQLEDGFLAPTACNGSNRIELFVFASEDRIYLTARLDNLGKGASGAAVQNMNCRFGLDETTGLTL</sequence>
<dbReference type="SUPFAM" id="SSF51735">
    <property type="entry name" value="NAD(P)-binding Rossmann-fold domains"/>
    <property type="match status" value="1"/>
</dbReference>
<dbReference type="Gene3D" id="3.30.360.10">
    <property type="entry name" value="Dihydrodipicolinate Reductase, domain 2"/>
    <property type="match status" value="1"/>
</dbReference>
<dbReference type="CDD" id="cd17896">
    <property type="entry name" value="AGPR_2_N"/>
    <property type="match status" value="1"/>
</dbReference>
<keyword evidence="1 6" id="KW-0963">Cytoplasm</keyword>
<evidence type="ECO:0000313" key="8">
    <source>
        <dbReference type="EMBL" id="TXR54768.1"/>
    </source>
</evidence>
<dbReference type="EMBL" id="VKAD01000001">
    <property type="protein sequence ID" value="TXR54768.1"/>
    <property type="molecule type" value="Genomic_DNA"/>
</dbReference>
<dbReference type="InterPro" id="IPR010136">
    <property type="entry name" value="AGPR_type-2"/>
</dbReference>
<feature type="active site" evidence="6">
    <location>
        <position position="116"/>
    </location>
</feature>
<comment type="catalytic activity">
    <reaction evidence="6">
        <text>N-acetyl-L-glutamate 5-semialdehyde + phosphate + NADP(+) = N-acetyl-L-glutamyl 5-phosphate + NADPH + H(+)</text>
        <dbReference type="Rhea" id="RHEA:21588"/>
        <dbReference type="ChEBI" id="CHEBI:15378"/>
        <dbReference type="ChEBI" id="CHEBI:29123"/>
        <dbReference type="ChEBI" id="CHEBI:43474"/>
        <dbReference type="ChEBI" id="CHEBI:57783"/>
        <dbReference type="ChEBI" id="CHEBI:57936"/>
        <dbReference type="ChEBI" id="CHEBI:58349"/>
        <dbReference type="EC" id="1.2.1.38"/>
    </reaction>
</comment>
<dbReference type="EC" id="1.2.1.38" evidence="6"/>
<accession>A0A5C8ZC96</accession>
<dbReference type="SMART" id="SM00859">
    <property type="entry name" value="Semialdhyde_dh"/>
    <property type="match status" value="1"/>
</dbReference>
<evidence type="ECO:0000256" key="4">
    <source>
        <dbReference type="ARBA" id="ARBA00022857"/>
    </source>
</evidence>
<comment type="subcellular location">
    <subcellularLocation>
        <location evidence="6">Cytoplasm</location>
    </subcellularLocation>
</comment>
<keyword evidence="3 6" id="KW-0028">Amino-acid biosynthesis</keyword>
<dbReference type="InterPro" id="IPR000534">
    <property type="entry name" value="Semialdehyde_DH_NAD-bd"/>
</dbReference>
<proteinExistence type="inferred from homology"/>
<feature type="domain" description="Semialdehyde dehydrogenase NAD-binding" evidence="7">
    <location>
        <begin position="5"/>
        <end position="108"/>
    </location>
</feature>
<dbReference type="NCBIfam" id="TIGR01851">
    <property type="entry name" value="argC_other"/>
    <property type="match status" value="1"/>
</dbReference>
<dbReference type="InterPro" id="IPR050085">
    <property type="entry name" value="AGPR"/>
</dbReference>
<comment type="similarity">
    <text evidence="6">Belongs to the NAGSA dehydrogenase family. Type 2 subfamily.</text>
</comment>
<dbReference type="PANTHER" id="PTHR32338:SF10">
    <property type="entry name" value="N-ACETYL-GAMMA-GLUTAMYL-PHOSPHATE REDUCTASE, CHLOROPLASTIC-RELATED"/>
    <property type="match status" value="1"/>
</dbReference>
<dbReference type="UniPathway" id="UPA00068">
    <property type="reaction ID" value="UER00108"/>
</dbReference>
<dbReference type="CDD" id="cd23935">
    <property type="entry name" value="AGPR_2_C"/>
    <property type="match status" value="1"/>
</dbReference>
<reference evidence="8 9" key="1">
    <citation type="submission" date="2019-07" db="EMBL/GenBank/DDBJ databases">
        <title>Reinekea sp. strain SSH23 genome sequencing and assembly.</title>
        <authorList>
            <person name="Kim I."/>
        </authorList>
    </citation>
    <scope>NUCLEOTIDE SEQUENCE [LARGE SCALE GENOMIC DNA]</scope>
    <source>
        <strain evidence="8 9">SSH23</strain>
    </source>
</reference>
<dbReference type="Pfam" id="PF01118">
    <property type="entry name" value="Semialdhyde_dh"/>
    <property type="match status" value="1"/>
</dbReference>
<evidence type="ECO:0000256" key="1">
    <source>
        <dbReference type="ARBA" id="ARBA00022490"/>
    </source>
</evidence>
<evidence type="ECO:0000256" key="6">
    <source>
        <dbReference type="HAMAP-Rule" id="MF_01110"/>
    </source>
</evidence>
<evidence type="ECO:0000256" key="2">
    <source>
        <dbReference type="ARBA" id="ARBA00022571"/>
    </source>
</evidence>
<dbReference type="SUPFAM" id="SSF55347">
    <property type="entry name" value="Glyceraldehyde-3-phosphate dehydrogenase-like, C-terminal domain"/>
    <property type="match status" value="1"/>
</dbReference>
<organism evidence="8 9">
    <name type="scientific">Reinekea thalattae</name>
    <dbReference type="NCBI Taxonomy" id="2593301"/>
    <lineage>
        <taxon>Bacteria</taxon>
        <taxon>Pseudomonadati</taxon>
        <taxon>Pseudomonadota</taxon>
        <taxon>Gammaproteobacteria</taxon>
        <taxon>Oceanospirillales</taxon>
        <taxon>Saccharospirillaceae</taxon>
        <taxon>Reinekea</taxon>
    </lineage>
</organism>
<dbReference type="GO" id="GO:0005737">
    <property type="term" value="C:cytoplasm"/>
    <property type="evidence" value="ECO:0007669"/>
    <property type="project" value="UniProtKB-SubCell"/>
</dbReference>
<dbReference type="Pfam" id="PF22698">
    <property type="entry name" value="Semialdhyde_dhC_1"/>
    <property type="match status" value="1"/>
</dbReference>
<protein>
    <recommendedName>
        <fullName evidence="6">N-acetyl-gamma-glutamyl-phosphate reductase</fullName>
        <shortName evidence="6">AGPR</shortName>
        <ecNumber evidence="6">1.2.1.38</ecNumber>
    </recommendedName>
    <alternativeName>
        <fullName evidence="6">N-acetyl-glutamate semialdehyde dehydrogenase</fullName>
        <shortName evidence="6">NAGSA dehydrogenase</shortName>
    </alternativeName>
</protein>
<evidence type="ECO:0000259" key="7">
    <source>
        <dbReference type="SMART" id="SM00859"/>
    </source>
</evidence>
<evidence type="ECO:0000313" key="9">
    <source>
        <dbReference type="Proteomes" id="UP000321764"/>
    </source>
</evidence>
<dbReference type="InterPro" id="IPR058924">
    <property type="entry name" value="AGPR_dimerisation_dom"/>
</dbReference>
<dbReference type="Gene3D" id="3.40.50.720">
    <property type="entry name" value="NAD(P)-binding Rossmann-like Domain"/>
    <property type="match status" value="1"/>
</dbReference>
<name>A0A5C8ZC96_9GAMM</name>
<dbReference type="HAMAP" id="MF_01110">
    <property type="entry name" value="ArgC_type2"/>
    <property type="match status" value="1"/>
</dbReference>
<dbReference type="PANTHER" id="PTHR32338">
    <property type="entry name" value="N-ACETYL-GAMMA-GLUTAMYL-PHOSPHATE REDUCTASE, CHLOROPLASTIC-RELATED-RELATED"/>
    <property type="match status" value="1"/>
</dbReference>
<dbReference type="RefSeq" id="WP_147714167.1">
    <property type="nucleotide sequence ID" value="NZ_VKAD01000001.1"/>
</dbReference>
<keyword evidence="4 6" id="KW-0521">NADP</keyword>